<sequence>MAGGGLEGGDLAGGRWVIDGDWSEVGKVRGGLAVAVRRRVRGGDGGRGDGGCGVRGGREERRRRREEERGLAGLDGAAGRSSGATTLGINDIGRSCPWVGTGCTAMMRRGSGEVGSWRTRLRRWSRRLPSDSSSAWPGQQGELGCWAALGCSSAARGRNSRVWGGVGSAAGGVGRGAVAGSEKQRRRDLGKMRHGAAERVEADDGGQARVPTAFRAGGRGL</sequence>
<feature type="compositionally biased region" description="Basic and acidic residues" evidence="1">
    <location>
        <begin position="182"/>
        <end position="202"/>
    </location>
</feature>
<evidence type="ECO:0000313" key="3">
    <source>
        <dbReference type="Proteomes" id="UP000243459"/>
    </source>
</evidence>
<dbReference type="Proteomes" id="UP000243459">
    <property type="component" value="Chromosome 7"/>
</dbReference>
<protein>
    <submittedName>
        <fullName evidence="2">Uncharacterized protein</fullName>
    </submittedName>
</protein>
<dbReference type="Gramene" id="ONK64543">
    <property type="protein sequence ID" value="ONK64543"/>
    <property type="gene ID" value="A4U43_C07F27190"/>
</dbReference>
<reference evidence="3" key="1">
    <citation type="journal article" date="2017" name="Nat. Commun.">
        <title>The asparagus genome sheds light on the origin and evolution of a young Y chromosome.</title>
        <authorList>
            <person name="Harkess A."/>
            <person name="Zhou J."/>
            <person name="Xu C."/>
            <person name="Bowers J.E."/>
            <person name="Van der Hulst R."/>
            <person name="Ayyampalayam S."/>
            <person name="Mercati F."/>
            <person name="Riccardi P."/>
            <person name="McKain M.R."/>
            <person name="Kakrana A."/>
            <person name="Tang H."/>
            <person name="Ray J."/>
            <person name="Groenendijk J."/>
            <person name="Arikit S."/>
            <person name="Mathioni S.M."/>
            <person name="Nakano M."/>
            <person name="Shan H."/>
            <person name="Telgmann-Rauber A."/>
            <person name="Kanno A."/>
            <person name="Yue Z."/>
            <person name="Chen H."/>
            <person name="Li W."/>
            <person name="Chen Y."/>
            <person name="Xu X."/>
            <person name="Zhang Y."/>
            <person name="Luo S."/>
            <person name="Chen H."/>
            <person name="Gao J."/>
            <person name="Mao Z."/>
            <person name="Pires J.C."/>
            <person name="Luo M."/>
            <person name="Kudrna D."/>
            <person name="Wing R.A."/>
            <person name="Meyers B.C."/>
            <person name="Yi K."/>
            <person name="Kong H."/>
            <person name="Lavrijsen P."/>
            <person name="Sunseri F."/>
            <person name="Falavigna A."/>
            <person name="Ye Y."/>
            <person name="Leebens-Mack J.H."/>
            <person name="Chen G."/>
        </authorList>
    </citation>
    <scope>NUCLEOTIDE SEQUENCE [LARGE SCALE GENOMIC DNA]</scope>
    <source>
        <strain evidence="3">cv. DH0086</strain>
    </source>
</reference>
<feature type="region of interest" description="Disordered" evidence="1">
    <location>
        <begin position="45"/>
        <end position="79"/>
    </location>
</feature>
<evidence type="ECO:0000256" key="1">
    <source>
        <dbReference type="SAM" id="MobiDB-lite"/>
    </source>
</evidence>
<dbReference type="EMBL" id="CM007387">
    <property type="protein sequence ID" value="ONK64543.1"/>
    <property type="molecule type" value="Genomic_DNA"/>
</dbReference>
<name>A0A5P1EFK1_ASPOF</name>
<evidence type="ECO:0000313" key="2">
    <source>
        <dbReference type="EMBL" id="ONK64543.1"/>
    </source>
</evidence>
<accession>A0A5P1EFK1</accession>
<dbReference type="AlphaFoldDB" id="A0A5P1EFK1"/>
<feature type="compositionally biased region" description="Basic and acidic residues" evidence="1">
    <location>
        <begin position="56"/>
        <end position="70"/>
    </location>
</feature>
<feature type="region of interest" description="Disordered" evidence="1">
    <location>
        <begin position="174"/>
        <end position="221"/>
    </location>
</feature>
<organism evidence="2 3">
    <name type="scientific">Asparagus officinalis</name>
    <name type="common">Garden asparagus</name>
    <dbReference type="NCBI Taxonomy" id="4686"/>
    <lineage>
        <taxon>Eukaryota</taxon>
        <taxon>Viridiplantae</taxon>
        <taxon>Streptophyta</taxon>
        <taxon>Embryophyta</taxon>
        <taxon>Tracheophyta</taxon>
        <taxon>Spermatophyta</taxon>
        <taxon>Magnoliopsida</taxon>
        <taxon>Liliopsida</taxon>
        <taxon>Asparagales</taxon>
        <taxon>Asparagaceae</taxon>
        <taxon>Asparagoideae</taxon>
        <taxon>Asparagus</taxon>
    </lineage>
</organism>
<proteinExistence type="predicted"/>
<keyword evidence="3" id="KW-1185">Reference proteome</keyword>
<gene>
    <name evidence="2" type="ORF">A4U43_C07F27190</name>
</gene>